<feature type="signal peptide" evidence="1">
    <location>
        <begin position="1"/>
        <end position="22"/>
    </location>
</feature>
<proteinExistence type="predicted"/>
<name>A0ABT4RJQ6_9ACTN</name>
<evidence type="ECO:0000313" key="2">
    <source>
        <dbReference type="EMBL" id="MDA0138794.1"/>
    </source>
</evidence>
<accession>A0ABT4RJQ6</accession>
<organism evidence="2 3">
    <name type="scientific">Solirubrobacter deserti</name>
    <dbReference type="NCBI Taxonomy" id="2282478"/>
    <lineage>
        <taxon>Bacteria</taxon>
        <taxon>Bacillati</taxon>
        <taxon>Actinomycetota</taxon>
        <taxon>Thermoleophilia</taxon>
        <taxon>Solirubrobacterales</taxon>
        <taxon>Solirubrobacteraceae</taxon>
        <taxon>Solirubrobacter</taxon>
    </lineage>
</organism>
<keyword evidence="3" id="KW-1185">Reference proteome</keyword>
<dbReference type="EMBL" id="JAPCID010000019">
    <property type="protein sequence ID" value="MDA0138794.1"/>
    <property type="molecule type" value="Genomic_DNA"/>
</dbReference>
<dbReference type="Gene3D" id="2.60.40.10">
    <property type="entry name" value="Immunoglobulins"/>
    <property type="match status" value="1"/>
</dbReference>
<protein>
    <recommendedName>
        <fullName evidence="4">Bacterial Ig domain-containing protein</fullName>
    </recommendedName>
</protein>
<dbReference type="RefSeq" id="WP_202953489.1">
    <property type="nucleotide sequence ID" value="NZ_JAPCID010000019.1"/>
</dbReference>
<dbReference type="InterPro" id="IPR013783">
    <property type="entry name" value="Ig-like_fold"/>
</dbReference>
<reference evidence="2" key="1">
    <citation type="submission" date="2022-10" db="EMBL/GenBank/DDBJ databases">
        <title>The WGS of Solirubrobacter sp. CPCC 204708.</title>
        <authorList>
            <person name="Jiang Z."/>
        </authorList>
    </citation>
    <scope>NUCLEOTIDE SEQUENCE</scope>
    <source>
        <strain evidence="2">CPCC 204708</strain>
    </source>
</reference>
<dbReference type="Proteomes" id="UP001147700">
    <property type="component" value="Unassembled WGS sequence"/>
</dbReference>
<evidence type="ECO:0000256" key="1">
    <source>
        <dbReference type="SAM" id="SignalP"/>
    </source>
</evidence>
<sequence length="282" mass="30645">MKRPLLWLALALLLLVVGASVAGRSSSPAPPAEPADVAVVRGPPADAVTIAKPASGLVTSARSVQVRGSAPWISPDDGEAVVRVTVNRRPHEVFPTAQGYATVVALELGRNEIVVRGSASRFDDDEAVRGSARVVIERRRAPGDDTGVLDRATASMLADSTEEAYWLCGEDDGCSTEPVCFKLGARRVDCAIARWYTEDPVRRCGHVYTLRLRGERLYAGSYACRGRVSPDPRRLVRASVTPILSRVVIDADDEDTWSRFVVNEPNAYGAPRFNMARDRFMP</sequence>
<keyword evidence="1" id="KW-0732">Signal</keyword>
<evidence type="ECO:0000313" key="3">
    <source>
        <dbReference type="Proteomes" id="UP001147700"/>
    </source>
</evidence>
<comment type="caution">
    <text evidence="2">The sequence shown here is derived from an EMBL/GenBank/DDBJ whole genome shotgun (WGS) entry which is preliminary data.</text>
</comment>
<evidence type="ECO:0008006" key="4">
    <source>
        <dbReference type="Google" id="ProtNLM"/>
    </source>
</evidence>
<gene>
    <name evidence="2" type="ORF">OJ962_14930</name>
</gene>
<feature type="chain" id="PRO_5045603828" description="Bacterial Ig domain-containing protein" evidence="1">
    <location>
        <begin position="23"/>
        <end position="282"/>
    </location>
</feature>